<dbReference type="EC" id="1.-.-.-" evidence="7"/>
<evidence type="ECO:0000313" key="10">
    <source>
        <dbReference type="EMBL" id="PVM84901.1"/>
    </source>
</evidence>
<feature type="binding site" description="in other chain" evidence="8">
    <location>
        <begin position="151"/>
        <end position="153"/>
    </location>
    <ligand>
        <name>FMN</name>
        <dbReference type="ChEBI" id="CHEBI:58210"/>
        <note>ligand shared between dimeric partners</note>
    </ligand>
</feature>
<evidence type="ECO:0000256" key="6">
    <source>
        <dbReference type="ARBA" id="ARBA00023027"/>
    </source>
</evidence>
<evidence type="ECO:0000259" key="9">
    <source>
        <dbReference type="Pfam" id="PF00881"/>
    </source>
</evidence>
<dbReference type="Gene3D" id="3.40.109.10">
    <property type="entry name" value="NADH Oxidase"/>
    <property type="match status" value="1"/>
</dbReference>
<organism evidence="10 11">
    <name type="scientific">Caulobacter endophyticus</name>
    <dbReference type="NCBI Taxonomy" id="2172652"/>
    <lineage>
        <taxon>Bacteria</taxon>
        <taxon>Pseudomonadati</taxon>
        <taxon>Pseudomonadota</taxon>
        <taxon>Alphaproteobacteria</taxon>
        <taxon>Caulobacterales</taxon>
        <taxon>Caulobacteraceae</taxon>
        <taxon>Caulobacter</taxon>
    </lineage>
</organism>
<dbReference type="PANTHER" id="PTHR43821">
    <property type="entry name" value="NAD(P)H NITROREDUCTASE YDJA-RELATED"/>
    <property type="match status" value="1"/>
</dbReference>
<evidence type="ECO:0000256" key="4">
    <source>
        <dbReference type="ARBA" id="ARBA00022857"/>
    </source>
</evidence>
<evidence type="ECO:0000256" key="2">
    <source>
        <dbReference type="ARBA" id="ARBA00022630"/>
    </source>
</evidence>
<keyword evidence="4 7" id="KW-0521">NADP</keyword>
<evidence type="ECO:0000256" key="8">
    <source>
        <dbReference type="PIRSR" id="PIRSR000232-1"/>
    </source>
</evidence>
<dbReference type="Proteomes" id="UP000245073">
    <property type="component" value="Unassembled WGS sequence"/>
</dbReference>
<dbReference type="GO" id="GO:0016491">
    <property type="term" value="F:oxidoreductase activity"/>
    <property type="evidence" value="ECO:0007669"/>
    <property type="project" value="UniProtKB-UniRule"/>
</dbReference>
<feature type="domain" description="Nitroreductase" evidence="9">
    <location>
        <begin position="41"/>
        <end position="181"/>
    </location>
</feature>
<dbReference type="InterPro" id="IPR029479">
    <property type="entry name" value="Nitroreductase"/>
</dbReference>
<keyword evidence="6 7" id="KW-0520">NAD</keyword>
<reference evidence="10 11" key="1">
    <citation type="submission" date="2018-04" db="EMBL/GenBank/DDBJ databases">
        <title>The genome sequence of Caulobacter sp. 744.</title>
        <authorList>
            <person name="Gao J."/>
            <person name="Sun J."/>
        </authorList>
    </citation>
    <scope>NUCLEOTIDE SEQUENCE [LARGE SCALE GENOMIC DNA]</scope>
    <source>
        <strain evidence="10 11">774</strain>
    </source>
</reference>
<proteinExistence type="inferred from homology"/>
<dbReference type="RefSeq" id="WP_109102328.1">
    <property type="nucleotide sequence ID" value="NZ_QDKQ01000063.1"/>
</dbReference>
<dbReference type="EMBL" id="QDKQ01000063">
    <property type="protein sequence ID" value="PVM84901.1"/>
    <property type="molecule type" value="Genomic_DNA"/>
</dbReference>
<sequence>MAGSIPPAPEFGEAIAIEPAPEVLAFLARRRSASAMSIVAPGPSEEELADLLRLAARVPDHGKLFPWRFVILRGEAKAAFAAKIAPLAADQANPTKATAAMRKLTTPPLAIAVISRPVPHEVPEWEQVMSAGAVCTQLLLAASAMGYGANWITDWYSFDQRALDILGVGETEKVAGFLYIGTSAEQPLERVRPDVAAITSEWRHD</sequence>
<dbReference type="InterPro" id="IPR052530">
    <property type="entry name" value="NAD(P)H_nitroreductase"/>
</dbReference>
<dbReference type="PIRSF" id="PIRSF000232">
    <property type="entry name" value="YdjA"/>
    <property type="match status" value="1"/>
</dbReference>
<dbReference type="OrthoDB" id="9804207at2"/>
<keyword evidence="3 7" id="KW-0288">FMN</keyword>
<comment type="similarity">
    <text evidence="1 7">Belongs to the nitroreductase family.</text>
</comment>
<comment type="cofactor">
    <cofactor evidence="8">
        <name>FMN</name>
        <dbReference type="ChEBI" id="CHEBI:58210"/>
    </cofactor>
    <text evidence="8">Binds 1 FMN per subunit.</text>
</comment>
<evidence type="ECO:0000313" key="11">
    <source>
        <dbReference type="Proteomes" id="UP000245073"/>
    </source>
</evidence>
<dbReference type="AlphaFoldDB" id="A0A2T9JMJ2"/>
<dbReference type="Pfam" id="PF00881">
    <property type="entry name" value="Nitroreductase"/>
    <property type="match status" value="1"/>
</dbReference>
<evidence type="ECO:0000256" key="7">
    <source>
        <dbReference type="PIRNR" id="PIRNR000232"/>
    </source>
</evidence>
<dbReference type="PANTHER" id="PTHR43821:SF1">
    <property type="entry name" value="NAD(P)H NITROREDUCTASE YDJA-RELATED"/>
    <property type="match status" value="1"/>
</dbReference>
<dbReference type="InterPro" id="IPR026021">
    <property type="entry name" value="YdjA-like"/>
</dbReference>
<dbReference type="SUPFAM" id="SSF55469">
    <property type="entry name" value="FMN-dependent nitroreductase-like"/>
    <property type="match status" value="1"/>
</dbReference>
<keyword evidence="2 7" id="KW-0285">Flavoprotein</keyword>
<keyword evidence="11" id="KW-1185">Reference proteome</keyword>
<protein>
    <recommendedName>
        <fullName evidence="7">Putative NAD(P)H nitroreductase</fullName>
        <ecNumber evidence="7">1.-.-.-</ecNumber>
    </recommendedName>
</protein>
<dbReference type="InterPro" id="IPR000415">
    <property type="entry name" value="Nitroreductase-like"/>
</dbReference>
<feature type="binding site" description="in other chain" evidence="8">
    <location>
        <begin position="30"/>
        <end position="32"/>
    </location>
    <ligand>
        <name>FMN</name>
        <dbReference type="ChEBI" id="CHEBI:58210"/>
        <note>ligand shared between dimeric partners</note>
    </ligand>
</feature>
<evidence type="ECO:0000256" key="3">
    <source>
        <dbReference type="ARBA" id="ARBA00022643"/>
    </source>
</evidence>
<evidence type="ECO:0000256" key="1">
    <source>
        <dbReference type="ARBA" id="ARBA00007118"/>
    </source>
</evidence>
<evidence type="ECO:0000256" key="5">
    <source>
        <dbReference type="ARBA" id="ARBA00023002"/>
    </source>
</evidence>
<accession>A0A2T9JMJ2</accession>
<name>A0A2T9JMJ2_9CAUL</name>
<feature type="binding site" evidence="8">
    <location>
        <position position="61"/>
    </location>
    <ligand>
        <name>FMN</name>
        <dbReference type="ChEBI" id="CHEBI:58210"/>
        <note>ligand shared between dimeric partners</note>
    </ligand>
</feature>
<gene>
    <name evidence="10" type="ORF">DDF67_18560</name>
</gene>
<comment type="caution">
    <text evidence="10">The sequence shown here is derived from an EMBL/GenBank/DDBJ whole genome shotgun (WGS) entry which is preliminary data.</text>
</comment>
<feature type="binding site" evidence="8">
    <location>
        <position position="57"/>
    </location>
    <ligand>
        <name>FMN</name>
        <dbReference type="ChEBI" id="CHEBI:58210"/>
        <note>ligand shared between dimeric partners</note>
    </ligand>
</feature>
<dbReference type="CDD" id="cd02135">
    <property type="entry name" value="YdjA-like"/>
    <property type="match status" value="1"/>
</dbReference>
<keyword evidence="5 7" id="KW-0560">Oxidoreductase</keyword>